<name>A0AAV2IF09_LYMST</name>
<feature type="region of interest" description="Disordered" evidence="1">
    <location>
        <begin position="1"/>
        <end position="22"/>
    </location>
</feature>
<protein>
    <submittedName>
        <fullName evidence="2">Uncharacterized protein</fullName>
    </submittedName>
</protein>
<evidence type="ECO:0000256" key="1">
    <source>
        <dbReference type="SAM" id="MobiDB-lite"/>
    </source>
</evidence>
<feature type="compositionally biased region" description="Polar residues" evidence="1">
    <location>
        <begin position="206"/>
        <end position="227"/>
    </location>
</feature>
<feature type="region of interest" description="Disordered" evidence="1">
    <location>
        <begin position="198"/>
        <end position="227"/>
    </location>
</feature>
<keyword evidence="3" id="KW-1185">Reference proteome</keyword>
<organism evidence="2 3">
    <name type="scientific">Lymnaea stagnalis</name>
    <name type="common">Great pond snail</name>
    <name type="synonym">Helix stagnalis</name>
    <dbReference type="NCBI Taxonomy" id="6523"/>
    <lineage>
        <taxon>Eukaryota</taxon>
        <taxon>Metazoa</taxon>
        <taxon>Spiralia</taxon>
        <taxon>Lophotrochozoa</taxon>
        <taxon>Mollusca</taxon>
        <taxon>Gastropoda</taxon>
        <taxon>Heterobranchia</taxon>
        <taxon>Euthyneura</taxon>
        <taxon>Panpulmonata</taxon>
        <taxon>Hygrophila</taxon>
        <taxon>Lymnaeoidea</taxon>
        <taxon>Lymnaeidae</taxon>
        <taxon>Lymnaea</taxon>
    </lineage>
</organism>
<gene>
    <name evidence="2" type="ORF">GSLYS_00017001001</name>
</gene>
<dbReference type="AlphaFoldDB" id="A0AAV2IF09"/>
<evidence type="ECO:0000313" key="3">
    <source>
        <dbReference type="Proteomes" id="UP001497497"/>
    </source>
</evidence>
<dbReference type="EMBL" id="CAXITT010000550">
    <property type="protein sequence ID" value="CAL1543467.1"/>
    <property type="molecule type" value="Genomic_DNA"/>
</dbReference>
<accession>A0AAV2IF09</accession>
<comment type="caution">
    <text evidence="2">The sequence shown here is derived from an EMBL/GenBank/DDBJ whole genome shotgun (WGS) entry which is preliminary data.</text>
</comment>
<reference evidence="2 3" key="1">
    <citation type="submission" date="2024-04" db="EMBL/GenBank/DDBJ databases">
        <authorList>
            <consortium name="Genoscope - CEA"/>
            <person name="William W."/>
        </authorList>
    </citation>
    <scope>NUCLEOTIDE SEQUENCE [LARGE SCALE GENOMIC DNA]</scope>
</reference>
<dbReference type="Proteomes" id="UP001497497">
    <property type="component" value="Unassembled WGS sequence"/>
</dbReference>
<proteinExistence type="predicted"/>
<feature type="region of interest" description="Disordered" evidence="1">
    <location>
        <begin position="242"/>
        <end position="277"/>
    </location>
</feature>
<sequence>MDSITQLRDPNLPPCPQRDDLSELKDDRCRPVHCNRPVDMTGLDCCQQWQGPPNSWSTDVVRVDQFNPGKCNYDQYRYQLYAKPRGHQDYQGSSKPVPNKVYEPPVTDIRALRQTTYIPVIPTKPGGVREVTFPMTPETMGQPDVTTACCIPVIPCNPGFQNLTPYVMPDPRTMCDTYSKCKPPQQMVARRTDICSEMKNRRAPSGTDSSSWPSPQQYMMPPSNQSSDCCTGFRDTFPQVHQHYGTSDSQHTTPLSHQYETPSGYISETESSPRWPNQFTRNSSETNVCHSAHQSEPRQVVIQNGACLDILQDGLNPYGGNDSLITSSKALKFADRVKRSQRTRDETQERRDVRLRTMYGSYGSYLLARVTPRRNLLGPRNNISNQGNGFTWSYPKNDGNLCYILERNPRC</sequence>
<evidence type="ECO:0000313" key="2">
    <source>
        <dbReference type="EMBL" id="CAL1543467.1"/>
    </source>
</evidence>
<feature type="compositionally biased region" description="Polar residues" evidence="1">
    <location>
        <begin position="244"/>
        <end position="277"/>
    </location>
</feature>